<dbReference type="HOGENOM" id="CLU_090993_3_1_11"/>
<evidence type="ECO:0008006" key="3">
    <source>
        <dbReference type="Google" id="ProtNLM"/>
    </source>
</evidence>
<dbReference type="EMBL" id="AGWM01000004">
    <property type="protein sequence ID" value="EPD27815.1"/>
    <property type="molecule type" value="Genomic_DNA"/>
</dbReference>
<dbReference type="RefSeq" id="WP_016442017.1">
    <property type="nucleotide sequence ID" value="NZ_KE150262.1"/>
</dbReference>
<sequence>MARKRNQRPVRKHRKRVVVASEGATERLYIASLINADRSLTYTPVSVGKQGSVKQLLRKIRGELQKYPLEKEEHAWIILDGDTLDSSGWDMLSEWMNGHANRHVLVSNPCFETWLTLHFDPHPRAKTAAQALDEVRKYVPTYSKGQAIKAVQDTLRPLLSEAVRNAQAREQATRAPGVSLYEQLGCSQIYEFIVAYEIIAAFEGP</sequence>
<accession>S2VP76</accession>
<protein>
    <recommendedName>
        <fullName evidence="3">RloB-like protein</fullName>
    </recommendedName>
</protein>
<dbReference type="AlphaFoldDB" id="S2VP76"/>
<evidence type="ECO:0000313" key="1">
    <source>
        <dbReference type="EMBL" id="EPD27815.1"/>
    </source>
</evidence>
<dbReference type="Pfam" id="PF13707">
    <property type="entry name" value="RloB"/>
    <property type="match status" value="1"/>
</dbReference>
<reference evidence="1 2" key="1">
    <citation type="submission" date="2013-05" db="EMBL/GenBank/DDBJ databases">
        <title>The Genome Sequence of Actinobaculum schaalii FB123-CNA2.</title>
        <authorList>
            <consortium name="The Broad Institute Genomics Platform"/>
            <person name="Earl A."/>
            <person name="Ward D."/>
            <person name="Feldgarden M."/>
            <person name="Gevers D."/>
            <person name="Saerens B."/>
            <person name="Vaneechoutte M."/>
            <person name="Walker B."/>
            <person name="Young S."/>
            <person name="Zeng Q."/>
            <person name="Gargeya S."/>
            <person name="Fitzgerald M."/>
            <person name="Haas B."/>
            <person name="Abouelleil A."/>
            <person name="Allen A.W."/>
            <person name="Alvarado L."/>
            <person name="Arachchi H.M."/>
            <person name="Berlin A.M."/>
            <person name="Chapman S.B."/>
            <person name="Gainer-Dewar J."/>
            <person name="Goldberg J."/>
            <person name="Griggs A."/>
            <person name="Gujja S."/>
            <person name="Hansen M."/>
            <person name="Howarth C."/>
            <person name="Imamovic A."/>
            <person name="Ireland A."/>
            <person name="Larimer J."/>
            <person name="McCowan C."/>
            <person name="Murphy C."/>
            <person name="Pearson M."/>
            <person name="Poon T.W."/>
            <person name="Priest M."/>
            <person name="Roberts A."/>
            <person name="Saif S."/>
            <person name="Shea T."/>
            <person name="Sisk P."/>
            <person name="Sykes S."/>
            <person name="Wortman J."/>
            <person name="Nusbaum C."/>
            <person name="Birren B."/>
        </authorList>
    </citation>
    <scope>NUCLEOTIDE SEQUENCE [LARGE SCALE GENOMIC DNA]</scope>
    <source>
        <strain evidence="1 2">FB123-CNA-2</strain>
    </source>
</reference>
<dbReference type="OrthoDB" id="9796523at2"/>
<dbReference type="Proteomes" id="UP000014393">
    <property type="component" value="Unassembled WGS sequence"/>
</dbReference>
<dbReference type="InterPro" id="IPR025591">
    <property type="entry name" value="RloB"/>
</dbReference>
<proteinExistence type="predicted"/>
<evidence type="ECO:0000313" key="2">
    <source>
        <dbReference type="Proteomes" id="UP000014393"/>
    </source>
</evidence>
<gene>
    <name evidence="1" type="ORF">HMPREF9237_00373</name>
</gene>
<comment type="caution">
    <text evidence="1">The sequence shown here is derived from an EMBL/GenBank/DDBJ whole genome shotgun (WGS) entry which is preliminary data.</text>
</comment>
<dbReference type="PATRIC" id="fig|883067.3.peg.372"/>
<name>S2VP76_9ACTO</name>
<organism evidence="1 2">
    <name type="scientific">Actinotignum schaalii FB123-CNA-2</name>
    <dbReference type="NCBI Taxonomy" id="883067"/>
    <lineage>
        <taxon>Bacteria</taxon>
        <taxon>Bacillati</taxon>
        <taxon>Actinomycetota</taxon>
        <taxon>Actinomycetes</taxon>
        <taxon>Actinomycetales</taxon>
        <taxon>Actinomycetaceae</taxon>
        <taxon>Actinotignum</taxon>
    </lineage>
</organism>
<keyword evidence="2" id="KW-1185">Reference proteome</keyword>